<proteinExistence type="inferred from homology"/>
<dbReference type="InterPro" id="IPR001093">
    <property type="entry name" value="IMP_DH_GMPRt"/>
</dbReference>
<dbReference type="SMART" id="SM01240">
    <property type="entry name" value="IMPDH"/>
    <property type="match status" value="1"/>
</dbReference>
<protein>
    <submittedName>
        <fullName evidence="10">Guanosine monophosphate reductase</fullName>
    </submittedName>
</protein>
<keyword evidence="6" id="KW-0560">Oxidoreductase</keyword>
<evidence type="ECO:0000256" key="6">
    <source>
        <dbReference type="ARBA" id="ARBA00023002"/>
    </source>
</evidence>
<dbReference type="Proteomes" id="UP000196531">
    <property type="component" value="Unassembled WGS sequence"/>
</dbReference>
<comment type="cofactor">
    <cofactor evidence="1">
        <name>K(+)</name>
        <dbReference type="ChEBI" id="CHEBI:29103"/>
    </cofactor>
</comment>
<dbReference type="PROSITE" id="PS00487">
    <property type="entry name" value="IMP_DH_GMP_RED"/>
    <property type="match status" value="1"/>
</dbReference>
<comment type="similarity">
    <text evidence="2">Belongs to the IMPDH/GMPR family.</text>
</comment>
<dbReference type="PANTHER" id="PTHR11911:SF111">
    <property type="entry name" value="INOSINE-5'-MONOPHOSPHATE DEHYDROGENASE"/>
    <property type="match status" value="1"/>
</dbReference>
<dbReference type="AlphaFoldDB" id="A0A1Y5FFF1"/>
<dbReference type="Pfam" id="PF00478">
    <property type="entry name" value="IMPDH"/>
    <property type="match status" value="1"/>
</dbReference>
<dbReference type="Gene3D" id="3.20.20.70">
    <property type="entry name" value="Aldolase class I"/>
    <property type="match status" value="1"/>
</dbReference>
<reference evidence="11" key="1">
    <citation type="journal article" date="2017" name="Proc. Natl. Acad. Sci. U.S.A.">
        <title>Simulation of Deepwater Horizon oil plume reveals substrate specialization within a complex community of hydrocarbon-degraders.</title>
        <authorList>
            <person name="Hu P."/>
            <person name="Dubinsky E.A."/>
            <person name="Probst A.J."/>
            <person name="Wang J."/>
            <person name="Sieber C.M.K."/>
            <person name="Tom L.M."/>
            <person name="Gardinali P."/>
            <person name="Banfield J.F."/>
            <person name="Atlas R.M."/>
            <person name="Andersen G.L."/>
        </authorList>
    </citation>
    <scope>NUCLEOTIDE SEQUENCE [LARGE SCALE GENOMIC DNA]</scope>
</reference>
<dbReference type="PANTHER" id="PTHR11911">
    <property type="entry name" value="INOSINE-5-MONOPHOSPHATE DEHYDROGENASE RELATED"/>
    <property type="match status" value="1"/>
</dbReference>
<organism evidence="10 11">
    <name type="scientific">Halobacteriovorax marinus</name>
    <dbReference type="NCBI Taxonomy" id="97084"/>
    <lineage>
        <taxon>Bacteria</taxon>
        <taxon>Pseudomonadati</taxon>
        <taxon>Bdellovibrionota</taxon>
        <taxon>Bacteriovoracia</taxon>
        <taxon>Bacteriovoracales</taxon>
        <taxon>Halobacteriovoraceae</taxon>
        <taxon>Halobacteriovorax</taxon>
    </lineage>
</organism>
<evidence type="ECO:0000256" key="5">
    <source>
        <dbReference type="ARBA" id="ARBA00022958"/>
    </source>
</evidence>
<evidence type="ECO:0000313" key="10">
    <source>
        <dbReference type="EMBL" id="OUR97883.1"/>
    </source>
</evidence>
<gene>
    <name evidence="10" type="ORF">A9Q84_06715</name>
</gene>
<evidence type="ECO:0000256" key="3">
    <source>
        <dbReference type="ARBA" id="ARBA00022749"/>
    </source>
</evidence>
<evidence type="ECO:0000256" key="7">
    <source>
        <dbReference type="ARBA" id="ARBA00023027"/>
    </source>
</evidence>
<sequence length="353" mass="37270">MELVFNAQQILKRQKGLTFDDVLMIPRHSQIASRRVPNLKTLATKNHSLDIPVISANMDTVTGVEMACAMAKLGGMGILHRFMNPEQQVEDVKLIQKFIKENGLTLPVAASIGVKEEGKKRAALLADIGVDILTIDIAHGDSVMMLETLEYVKKTWPHIDVIAGNVATGDGVRRMIDLGADAVKVGIGPGSMCTTRIITGHGVPQLTAIAMCVEEAVKHGVPVIADGGIKTSGDIVKALCAGAQTIMAGSLLSGTLETPGELKGGMKEYRGMASKAAQVSWRGELPKGMAAEGVDTLIPCKGPVEDTLSELTGGLRSGMTYLGVDNIAAMKEAGLFMEMSASGMAESKPHGKL</sequence>
<evidence type="ECO:0000256" key="8">
    <source>
        <dbReference type="ARBA" id="ARBA00048028"/>
    </source>
</evidence>
<comment type="caution">
    <text evidence="10">The sequence shown here is derived from an EMBL/GenBank/DDBJ whole genome shotgun (WGS) entry which is preliminary data.</text>
</comment>
<evidence type="ECO:0000256" key="2">
    <source>
        <dbReference type="ARBA" id="ARBA00005502"/>
    </source>
</evidence>
<dbReference type="EMBL" id="MAAO01000005">
    <property type="protein sequence ID" value="OUR97883.1"/>
    <property type="molecule type" value="Genomic_DNA"/>
</dbReference>
<name>A0A1Y5FFF1_9BACT</name>
<keyword evidence="7" id="KW-0520">NAD</keyword>
<evidence type="ECO:0000256" key="4">
    <source>
        <dbReference type="ARBA" id="ARBA00022755"/>
    </source>
</evidence>
<keyword evidence="3" id="KW-0332">GMP biosynthesis</keyword>
<dbReference type="GO" id="GO:0006183">
    <property type="term" value="P:GTP biosynthetic process"/>
    <property type="evidence" value="ECO:0007669"/>
    <property type="project" value="TreeGrafter"/>
</dbReference>
<comment type="catalytic activity">
    <reaction evidence="8">
        <text>IMP + NAD(+) + H2O = XMP + NADH + H(+)</text>
        <dbReference type="Rhea" id="RHEA:11708"/>
        <dbReference type="ChEBI" id="CHEBI:15377"/>
        <dbReference type="ChEBI" id="CHEBI:15378"/>
        <dbReference type="ChEBI" id="CHEBI:57464"/>
        <dbReference type="ChEBI" id="CHEBI:57540"/>
        <dbReference type="ChEBI" id="CHEBI:57945"/>
        <dbReference type="ChEBI" id="CHEBI:58053"/>
        <dbReference type="EC" id="1.1.1.205"/>
    </reaction>
</comment>
<dbReference type="GO" id="GO:0006177">
    <property type="term" value="P:GMP biosynthetic process"/>
    <property type="evidence" value="ECO:0007669"/>
    <property type="project" value="UniProtKB-KW"/>
</dbReference>
<dbReference type="GO" id="GO:0003938">
    <property type="term" value="F:IMP dehydrogenase activity"/>
    <property type="evidence" value="ECO:0007669"/>
    <property type="project" value="UniProtKB-EC"/>
</dbReference>
<keyword evidence="4" id="KW-0658">Purine biosynthesis</keyword>
<dbReference type="InterPro" id="IPR015875">
    <property type="entry name" value="IMP_DH/GMP_Rdtase_CS"/>
</dbReference>
<accession>A0A1Y5FFF1</accession>
<feature type="domain" description="IMP dehydrogenase/GMP reductase" evidence="9">
    <location>
        <begin position="16"/>
        <end position="350"/>
    </location>
</feature>
<keyword evidence="5" id="KW-0630">Potassium</keyword>
<dbReference type="InterPro" id="IPR005990">
    <property type="entry name" value="IMP_DH"/>
</dbReference>
<evidence type="ECO:0000259" key="9">
    <source>
        <dbReference type="Pfam" id="PF00478"/>
    </source>
</evidence>
<dbReference type="FunFam" id="3.20.20.70:FF:000424">
    <property type="entry name" value="Inosine-5'-monophosphate dehydrogenase 2"/>
    <property type="match status" value="1"/>
</dbReference>
<dbReference type="SUPFAM" id="SSF51412">
    <property type="entry name" value="Inosine monophosphate dehydrogenase (IMPDH)"/>
    <property type="match status" value="1"/>
</dbReference>
<evidence type="ECO:0000256" key="1">
    <source>
        <dbReference type="ARBA" id="ARBA00001958"/>
    </source>
</evidence>
<dbReference type="InterPro" id="IPR013785">
    <property type="entry name" value="Aldolase_TIM"/>
</dbReference>
<evidence type="ECO:0000313" key="11">
    <source>
        <dbReference type="Proteomes" id="UP000196531"/>
    </source>
</evidence>
<dbReference type="CDD" id="cd00381">
    <property type="entry name" value="IMPDH"/>
    <property type="match status" value="1"/>
</dbReference>